<feature type="signal peptide" evidence="2">
    <location>
        <begin position="1"/>
        <end position="24"/>
    </location>
</feature>
<dbReference type="Gene3D" id="2.40.10.10">
    <property type="entry name" value="Trypsin-like serine proteases"/>
    <property type="match status" value="2"/>
</dbReference>
<dbReference type="Proteomes" id="UP000249304">
    <property type="component" value="Unassembled WGS sequence"/>
</dbReference>
<evidence type="ECO:0000256" key="2">
    <source>
        <dbReference type="SAM" id="SignalP"/>
    </source>
</evidence>
<dbReference type="AlphaFoldDB" id="A0A2W2FSY4"/>
<dbReference type="EMBL" id="POUD01000056">
    <property type="protein sequence ID" value="PZG18154.1"/>
    <property type="molecule type" value="Genomic_DNA"/>
</dbReference>
<evidence type="ECO:0008006" key="5">
    <source>
        <dbReference type="Google" id="ProtNLM"/>
    </source>
</evidence>
<dbReference type="OrthoDB" id="3519542at2"/>
<evidence type="ECO:0000313" key="4">
    <source>
        <dbReference type="Proteomes" id="UP000249304"/>
    </source>
</evidence>
<evidence type="ECO:0000256" key="1">
    <source>
        <dbReference type="SAM" id="MobiDB-lite"/>
    </source>
</evidence>
<dbReference type="SUPFAM" id="SSF50494">
    <property type="entry name" value="Trypsin-like serine proteases"/>
    <property type="match status" value="1"/>
</dbReference>
<keyword evidence="2" id="KW-0732">Signal</keyword>
<protein>
    <recommendedName>
        <fullName evidence="5">Trypsin-like serine protease</fullName>
    </recommendedName>
</protein>
<feature type="region of interest" description="Disordered" evidence="1">
    <location>
        <begin position="71"/>
        <end position="91"/>
    </location>
</feature>
<feature type="chain" id="PRO_5038467054" description="Trypsin-like serine protease" evidence="2">
    <location>
        <begin position="25"/>
        <end position="339"/>
    </location>
</feature>
<organism evidence="3 4">
    <name type="scientific">Nonomuraea aridisoli</name>
    <dbReference type="NCBI Taxonomy" id="2070368"/>
    <lineage>
        <taxon>Bacteria</taxon>
        <taxon>Bacillati</taxon>
        <taxon>Actinomycetota</taxon>
        <taxon>Actinomycetes</taxon>
        <taxon>Streptosporangiales</taxon>
        <taxon>Streptosporangiaceae</taxon>
        <taxon>Nonomuraea</taxon>
    </lineage>
</organism>
<accession>A0A2W2FSY4</accession>
<keyword evidence="4" id="KW-1185">Reference proteome</keyword>
<sequence length="339" mass="35143">MKRMLSVLAIGVLASGFLAAPASAAAVATDPLAATTAAAQEVAAYWLADGGVNLRNATPYDVQTSIIGEVHPTSGTPDDTKPGSIAPLPGAGGKTPTAAGKVFFVTADGQPHWCTGTAVQSQYRNLVATAGHCVHDLARSTTLDRWVFVPGYSDGTMPSGLYVGHRAFTHYDFGVYRDFDRDYAFATVYNGVVATPEGGLSDAGRLGDQVNALGLAWSQSLGGSVDVFGYPAGAHPDGKRPYTGDVLESSRGKTAPVAVPSLAAEELVAVGSPFTGEGALGSSWILRYQDGMGYLSGITISVADTDGDQRYDTSLSPYFDGETAAIYKMAAASWSGRLV</sequence>
<name>A0A2W2FSY4_9ACTN</name>
<comment type="caution">
    <text evidence="3">The sequence shown here is derived from an EMBL/GenBank/DDBJ whole genome shotgun (WGS) entry which is preliminary data.</text>
</comment>
<gene>
    <name evidence="3" type="ORF">C1J01_15820</name>
</gene>
<proteinExistence type="predicted"/>
<dbReference type="RefSeq" id="WP_111179732.1">
    <property type="nucleotide sequence ID" value="NZ_POUD01000056.1"/>
</dbReference>
<evidence type="ECO:0000313" key="3">
    <source>
        <dbReference type="EMBL" id="PZG18154.1"/>
    </source>
</evidence>
<dbReference type="InterPro" id="IPR043504">
    <property type="entry name" value="Peptidase_S1_PA_chymotrypsin"/>
</dbReference>
<reference evidence="3 4" key="1">
    <citation type="submission" date="2018-01" db="EMBL/GenBank/DDBJ databases">
        <title>Draft genome sequence of Nonomuraea sp. KC333.</title>
        <authorList>
            <person name="Sahin N."/>
            <person name="Saygin H."/>
            <person name="Ay H."/>
        </authorList>
    </citation>
    <scope>NUCLEOTIDE SEQUENCE [LARGE SCALE GENOMIC DNA]</scope>
    <source>
        <strain evidence="3 4">KC333</strain>
    </source>
</reference>
<dbReference type="InterPro" id="IPR009003">
    <property type="entry name" value="Peptidase_S1_PA"/>
</dbReference>